<dbReference type="Pfam" id="PF00355">
    <property type="entry name" value="Rieske"/>
    <property type="match status" value="1"/>
</dbReference>
<keyword evidence="6" id="KW-0411">Iron-sulfur</keyword>
<sequence length="140" mass="14024">MNASIVPSRRAVLGGGLLAGAATALVACGSGTSAEPAAPASGTGTVATTTAHLPVGAAAQVKVSGKEYLLFRPAEDKVLAYTAVCTHKGCTVGIGTDDFACPCHGSRFSREDGSATHGPAEKPLARFPAKVDGNNILIYL</sequence>
<protein>
    <recommendedName>
        <fullName evidence="2">Cytochrome bc1 complex Rieske iron-sulfur subunit</fullName>
    </recommendedName>
    <alternativeName>
        <fullName evidence="8">Cytochrome bc1 reductase complex subunit QcrA</fullName>
    </alternativeName>
</protein>
<keyword evidence="4" id="KW-0479">Metal-binding</keyword>
<keyword evidence="3" id="KW-0001">2Fe-2S</keyword>
<dbReference type="InterPro" id="IPR036922">
    <property type="entry name" value="Rieske_2Fe-2S_sf"/>
</dbReference>
<evidence type="ECO:0000256" key="5">
    <source>
        <dbReference type="ARBA" id="ARBA00023004"/>
    </source>
</evidence>
<evidence type="ECO:0000256" key="10">
    <source>
        <dbReference type="SAM" id="SignalP"/>
    </source>
</evidence>
<evidence type="ECO:0000313" key="12">
    <source>
        <dbReference type="EMBL" id="GAA3687989.1"/>
    </source>
</evidence>
<evidence type="ECO:0000256" key="1">
    <source>
        <dbReference type="ARBA" id="ARBA00002494"/>
    </source>
</evidence>
<accession>A0ABP7CHA0</accession>
<dbReference type="InterPro" id="IPR005805">
    <property type="entry name" value="Rieske_Fe-S_prot_C"/>
</dbReference>
<dbReference type="InterPro" id="IPR014349">
    <property type="entry name" value="Rieske_Fe-S_prot"/>
</dbReference>
<organism evidence="12 13">
    <name type="scientific">Arthrobacter ginkgonis</name>
    <dbReference type="NCBI Taxonomy" id="1630594"/>
    <lineage>
        <taxon>Bacteria</taxon>
        <taxon>Bacillati</taxon>
        <taxon>Actinomycetota</taxon>
        <taxon>Actinomycetes</taxon>
        <taxon>Micrococcales</taxon>
        <taxon>Micrococcaceae</taxon>
        <taxon>Arthrobacter</taxon>
    </lineage>
</organism>
<dbReference type="Proteomes" id="UP001500752">
    <property type="component" value="Unassembled WGS sequence"/>
</dbReference>
<evidence type="ECO:0000256" key="3">
    <source>
        <dbReference type="ARBA" id="ARBA00022714"/>
    </source>
</evidence>
<evidence type="ECO:0000256" key="4">
    <source>
        <dbReference type="ARBA" id="ARBA00022723"/>
    </source>
</evidence>
<reference evidence="13" key="1">
    <citation type="journal article" date="2019" name="Int. J. Syst. Evol. Microbiol.">
        <title>The Global Catalogue of Microorganisms (GCM) 10K type strain sequencing project: providing services to taxonomists for standard genome sequencing and annotation.</title>
        <authorList>
            <consortium name="The Broad Institute Genomics Platform"/>
            <consortium name="The Broad Institute Genome Sequencing Center for Infectious Disease"/>
            <person name="Wu L."/>
            <person name="Ma J."/>
        </authorList>
    </citation>
    <scope>NUCLEOTIDE SEQUENCE [LARGE SCALE GENOMIC DNA]</scope>
    <source>
        <strain evidence="13">JCM 30742</strain>
    </source>
</reference>
<keyword evidence="5" id="KW-0408">Iron</keyword>
<proteinExistence type="predicted"/>
<comment type="cofactor">
    <cofactor evidence="9">
        <name>[2Fe-2S] cluster</name>
        <dbReference type="ChEBI" id="CHEBI:190135"/>
    </cofactor>
</comment>
<evidence type="ECO:0000256" key="9">
    <source>
        <dbReference type="ARBA" id="ARBA00034078"/>
    </source>
</evidence>
<keyword evidence="13" id="KW-1185">Reference proteome</keyword>
<dbReference type="PROSITE" id="PS51296">
    <property type="entry name" value="RIESKE"/>
    <property type="match status" value="1"/>
</dbReference>
<comment type="caution">
    <text evidence="12">The sequence shown here is derived from an EMBL/GenBank/DDBJ whole genome shotgun (WGS) entry which is preliminary data.</text>
</comment>
<dbReference type="PRINTS" id="PR00162">
    <property type="entry name" value="RIESKE"/>
</dbReference>
<evidence type="ECO:0000313" key="13">
    <source>
        <dbReference type="Proteomes" id="UP001500752"/>
    </source>
</evidence>
<gene>
    <name evidence="12" type="ORF">GCM10023081_26570</name>
</gene>
<dbReference type="InterPro" id="IPR006311">
    <property type="entry name" value="TAT_signal"/>
</dbReference>
<keyword evidence="10" id="KW-0732">Signal</keyword>
<evidence type="ECO:0000256" key="7">
    <source>
        <dbReference type="ARBA" id="ARBA00023157"/>
    </source>
</evidence>
<dbReference type="PANTHER" id="PTHR10134">
    <property type="entry name" value="CYTOCHROME B-C1 COMPLEX SUBUNIT RIESKE, MITOCHONDRIAL"/>
    <property type="match status" value="1"/>
</dbReference>
<dbReference type="PROSITE" id="PS51318">
    <property type="entry name" value="TAT"/>
    <property type="match status" value="1"/>
</dbReference>
<evidence type="ECO:0000256" key="6">
    <source>
        <dbReference type="ARBA" id="ARBA00023014"/>
    </source>
</evidence>
<keyword evidence="7" id="KW-1015">Disulfide bond</keyword>
<evidence type="ECO:0000259" key="11">
    <source>
        <dbReference type="PROSITE" id="PS51296"/>
    </source>
</evidence>
<feature type="domain" description="Rieske" evidence="11">
    <location>
        <begin position="45"/>
        <end position="138"/>
    </location>
</feature>
<name>A0ABP7CHA0_9MICC</name>
<dbReference type="CDD" id="cd03467">
    <property type="entry name" value="Rieske"/>
    <property type="match status" value="1"/>
</dbReference>
<dbReference type="EMBL" id="BAABEO010000019">
    <property type="protein sequence ID" value="GAA3687989.1"/>
    <property type="molecule type" value="Genomic_DNA"/>
</dbReference>
<evidence type="ECO:0000256" key="2">
    <source>
        <dbReference type="ARBA" id="ARBA00015816"/>
    </source>
</evidence>
<evidence type="ECO:0000256" key="8">
    <source>
        <dbReference type="ARBA" id="ARBA00029586"/>
    </source>
</evidence>
<feature type="chain" id="PRO_5046617582" description="Cytochrome bc1 complex Rieske iron-sulfur subunit" evidence="10">
    <location>
        <begin position="27"/>
        <end position="140"/>
    </location>
</feature>
<dbReference type="InterPro" id="IPR017941">
    <property type="entry name" value="Rieske_2Fe-2S"/>
</dbReference>
<feature type="signal peptide" evidence="10">
    <location>
        <begin position="1"/>
        <end position="26"/>
    </location>
</feature>
<dbReference type="RefSeq" id="WP_345151410.1">
    <property type="nucleotide sequence ID" value="NZ_BAABEO010000019.1"/>
</dbReference>
<comment type="function">
    <text evidence="1">Iron-sulfur subunit of the cytochrome bc1 complex, an essential component of the respiratory electron transport chain required for ATP synthesis. The bc1 complex catalyzes the oxidation of menaquinol and the reduction of cytochrome c in the respiratory chain. The bc1 complex operates through a Q-cycle mechanism that couples electron transfer to generation of the proton gradient that drives ATP synthesis.</text>
</comment>
<dbReference type="SUPFAM" id="SSF50022">
    <property type="entry name" value="ISP domain"/>
    <property type="match status" value="1"/>
</dbReference>
<dbReference type="Gene3D" id="2.102.10.10">
    <property type="entry name" value="Rieske [2Fe-2S] iron-sulphur domain"/>
    <property type="match status" value="1"/>
</dbReference>